<sequence length="78" mass="8658">MTFYTALLSSILAQTIYGANGQHKGYSQTTPSGVTSIIYNLQGQNIQSFQTDNGQTNFYNLKDSIKAVTPLQFKPYQT</sequence>
<gene>
    <name evidence="1" type="ORF">DP176_08395</name>
</gene>
<evidence type="ECO:0000313" key="1">
    <source>
        <dbReference type="EMBL" id="RAZ40806.1"/>
    </source>
</evidence>
<organism evidence="1 2">
    <name type="scientific">Polynucleobacter paneuropaeus</name>
    <dbReference type="NCBI Taxonomy" id="2527775"/>
    <lineage>
        <taxon>Bacteria</taxon>
        <taxon>Pseudomonadati</taxon>
        <taxon>Pseudomonadota</taxon>
        <taxon>Betaproteobacteria</taxon>
        <taxon>Burkholderiales</taxon>
        <taxon>Burkholderiaceae</taxon>
        <taxon>Polynucleobacter</taxon>
    </lineage>
</organism>
<protein>
    <submittedName>
        <fullName evidence="1">Uncharacterized protein</fullName>
    </submittedName>
</protein>
<accession>A0ABX9FBE6</accession>
<proteinExistence type="predicted"/>
<reference evidence="1 2" key="1">
    <citation type="submission" date="2018-06" db="EMBL/GenBank/DDBJ databases">
        <title>Genome of strain Polynucleobacter sp. FUKU-NW-11.</title>
        <authorList>
            <person name="Hahn M.W."/>
        </authorList>
    </citation>
    <scope>NUCLEOTIDE SEQUENCE [LARGE SCALE GENOMIC DNA]</scope>
    <source>
        <strain evidence="2">FUKU-NW11</strain>
    </source>
</reference>
<dbReference type="Proteomes" id="UP000251072">
    <property type="component" value="Unassembled WGS sequence"/>
</dbReference>
<keyword evidence="2" id="KW-1185">Reference proteome</keyword>
<comment type="caution">
    <text evidence="1">The sequence shown here is derived from an EMBL/GenBank/DDBJ whole genome shotgun (WGS) entry which is preliminary data.</text>
</comment>
<evidence type="ECO:0000313" key="2">
    <source>
        <dbReference type="Proteomes" id="UP000251072"/>
    </source>
</evidence>
<name>A0ABX9FBE6_9BURK</name>
<dbReference type="EMBL" id="QMCH01000014">
    <property type="protein sequence ID" value="RAZ40806.1"/>
    <property type="molecule type" value="Genomic_DNA"/>
</dbReference>